<feature type="domain" description="Integrase catalytic" evidence="1">
    <location>
        <begin position="484"/>
        <end position="658"/>
    </location>
</feature>
<dbReference type="GO" id="GO:0042575">
    <property type="term" value="C:DNA polymerase complex"/>
    <property type="evidence" value="ECO:0007669"/>
    <property type="project" value="UniProtKB-ARBA"/>
</dbReference>
<dbReference type="AlphaFoldDB" id="A0A6P6XTX5"/>
<dbReference type="KEGG" id="dpte:113790879"/>
<evidence type="ECO:0000313" key="2">
    <source>
        <dbReference type="Proteomes" id="UP000515146"/>
    </source>
</evidence>
<dbReference type="SUPFAM" id="SSF56672">
    <property type="entry name" value="DNA/RNA polymerases"/>
    <property type="match status" value="1"/>
</dbReference>
<dbReference type="InterPro" id="IPR041588">
    <property type="entry name" value="Integrase_H2C2"/>
</dbReference>
<dbReference type="Gene3D" id="3.30.70.270">
    <property type="match status" value="1"/>
</dbReference>
<name>A0A6P6XTX5_DERPT</name>
<sequence length="776" mass="89826">MKVLPFGLVSSPAILTNVTKRLLSDQNLEEIANAIYMDDIIWSSNSESDLMKMIGNVKDCFNNAGFTMHKICSNSDLVLNNIDCEEHGSKKVLGVIWNTQNDSISNVIPDIQPINTRRELLSMIGKFFDPYGFLDPWKLKLRSLYREILLKDWDEPLPDQIINDAMTHLQCIDDLKELKMNRNIDMNGDLHGFADASLSAYGYAIYIKKDDEMHFLFGKAKLSPCKIKTIVELELLALYELGKILSRMHVVFHNRITIWSDSMINLQRFGSSPNNQKRNVASQLMKILKIVNDLNITIRHVNGLRNPADLFSRINDSNNRFETYRVSSISIKNFEFADHVDEFRKLESIDQMMNFVEKLLPIGNTAIDRWNLIYRFSQFGSNTNQINLPLMYDDIVKIKTRNPNFSPIWIPKESNVVLALIQFYHLETLHGGIKTTMAEIQSRFYIQNLYRLVKKFIYYCHVCQIEKKKPIVQPLADLPSSRVIFAAPFECVCIDFFGHLSYRNGKKFYILIVTCLVSRMVKLEVVNSLSANSALTALNNVFLQCGTPRKIYSDNGTNFVKCNKEIKKFLDQLEESSKLDNRNIEWIFSPPGAPWYNGTVERLISVTKRCLRCLDASFRSFEDARTTFLKIESVINGRPIVQDDDRWISPFEIAYGRQQQPLIDVNADLDTNGNWPKRLKEVRSKFENFWRSQYLASLNQNNQPKITDIKIGDYVLLPSDRFIKRNKWPIAKIIDICNNSNNDDKVIRSVKIRRLSDDAEYIRPVNGMILLDRYKN</sequence>
<dbReference type="InterPro" id="IPR000477">
    <property type="entry name" value="RT_dom"/>
</dbReference>
<dbReference type="InterPro" id="IPR036397">
    <property type="entry name" value="RNaseH_sf"/>
</dbReference>
<proteinExistence type="predicted"/>
<evidence type="ECO:0000259" key="1">
    <source>
        <dbReference type="PROSITE" id="PS50994"/>
    </source>
</evidence>
<dbReference type="OrthoDB" id="6510033at2759"/>
<accession>A0A6P6XTX5</accession>
<dbReference type="Pfam" id="PF17921">
    <property type="entry name" value="Integrase_H2C2"/>
    <property type="match status" value="1"/>
</dbReference>
<dbReference type="Pfam" id="PF05380">
    <property type="entry name" value="Peptidase_A17"/>
    <property type="match status" value="1"/>
</dbReference>
<dbReference type="Pfam" id="PF00665">
    <property type="entry name" value="rve"/>
    <property type="match status" value="1"/>
</dbReference>
<dbReference type="Pfam" id="PF00078">
    <property type="entry name" value="RVT_1"/>
    <property type="match status" value="1"/>
</dbReference>
<dbReference type="InterPro" id="IPR001584">
    <property type="entry name" value="Integrase_cat-core"/>
</dbReference>
<dbReference type="Gene3D" id="3.30.420.10">
    <property type="entry name" value="Ribonuclease H-like superfamily/Ribonuclease H"/>
    <property type="match status" value="1"/>
</dbReference>
<dbReference type="InterPro" id="IPR040676">
    <property type="entry name" value="DUF5641"/>
</dbReference>
<protein>
    <submittedName>
        <fullName evidence="3">Uncharacterized protein LOC113790879</fullName>
    </submittedName>
</protein>
<dbReference type="Proteomes" id="UP000515146">
    <property type="component" value="Unplaced"/>
</dbReference>
<dbReference type="InterPro" id="IPR012337">
    <property type="entry name" value="RNaseH-like_sf"/>
</dbReference>
<gene>
    <name evidence="3" type="primary">LOC113790879</name>
</gene>
<dbReference type="GO" id="GO:0003676">
    <property type="term" value="F:nucleic acid binding"/>
    <property type="evidence" value="ECO:0007669"/>
    <property type="project" value="InterPro"/>
</dbReference>
<reference evidence="3" key="1">
    <citation type="submission" date="2025-08" db="UniProtKB">
        <authorList>
            <consortium name="RefSeq"/>
        </authorList>
    </citation>
    <scope>IDENTIFICATION</scope>
    <source>
        <strain evidence="3">Airmid</strain>
    </source>
</reference>
<dbReference type="InterPro" id="IPR043128">
    <property type="entry name" value="Rev_trsase/Diguanyl_cyclase"/>
</dbReference>
<dbReference type="RefSeq" id="XP_027196383.1">
    <property type="nucleotide sequence ID" value="XM_027340582.1"/>
</dbReference>
<organism evidence="2 3">
    <name type="scientific">Dermatophagoides pteronyssinus</name>
    <name type="common">European house dust mite</name>
    <dbReference type="NCBI Taxonomy" id="6956"/>
    <lineage>
        <taxon>Eukaryota</taxon>
        <taxon>Metazoa</taxon>
        <taxon>Ecdysozoa</taxon>
        <taxon>Arthropoda</taxon>
        <taxon>Chelicerata</taxon>
        <taxon>Arachnida</taxon>
        <taxon>Acari</taxon>
        <taxon>Acariformes</taxon>
        <taxon>Sarcoptiformes</taxon>
        <taxon>Astigmata</taxon>
        <taxon>Psoroptidia</taxon>
        <taxon>Analgoidea</taxon>
        <taxon>Pyroglyphidae</taxon>
        <taxon>Dermatophagoidinae</taxon>
        <taxon>Dermatophagoides</taxon>
    </lineage>
</organism>
<dbReference type="Pfam" id="PF18701">
    <property type="entry name" value="DUF5641"/>
    <property type="match status" value="1"/>
</dbReference>
<dbReference type="Gene3D" id="1.10.340.70">
    <property type="match status" value="1"/>
</dbReference>
<dbReference type="GO" id="GO:0071897">
    <property type="term" value="P:DNA biosynthetic process"/>
    <property type="evidence" value="ECO:0007669"/>
    <property type="project" value="UniProtKB-ARBA"/>
</dbReference>
<dbReference type="InterPro" id="IPR043502">
    <property type="entry name" value="DNA/RNA_pol_sf"/>
</dbReference>
<dbReference type="GO" id="GO:0015074">
    <property type="term" value="P:DNA integration"/>
    <property type="evidence" value="ECO:0007669"/>
    <property type="project" value="InterPro"/>
</dbReference>
<dbReference type="InParanoid" id="A0A6P6XTX5"/>
<keyword evidence="2" id="KW-1185">Reference proteome</keyword>
<dbReference type="SUPFAM" id="SSF53098">
    <property type="entry name" value="Ribonuclease H-like"/>
    <property type="match status" value="1"/>
</dbReference>
<dbReference type="OMA" id="MASECND"/>
<dbReference type="PROSITE" id="PS50994">
    <property type="entry name" value="INTEGRASE"/>
    <property type="match status" value="1"/>
</dbReference>
<dbReference type="InterPro" id="IPR008042">
    <property type="entry name" value="Retrotrans_Pao"/>
</dbReference>
<evidence type="ECO:0000313" key="3">
    <source>
        <dbReference type="RefSeq" id="XP_027196383.1"/>
    </source>
</evidence>
<dbReference type="PANTHER" id="PTHR47331">
    <property type="entry name" value="PHD-TYPE DOMAIN-CONTAINING PROTEIN"/>
    <property type="match status" value="1"/>
</dbReference>